<dbReference type="HOGENOM" id="CLU_009583_28_2_10"/>
<dbReference type="PANTHER" id="PTHR12526">
    <property type="entry name" value="GLYCOSYLTRANSFERASE"/>
    <property type="match status" value="1"/>
</dbReference>
<dbReference type="Gene3D" id="3.40.50.2000">
    <property type="entry name" value="Glycogen Phosphorylase B"/>
    <property type="match status" value="2"/>
</dbReference>
<protein>
    <submittedName>
        <fullName evidence="2">Glycosyltransferase, group 1 family protein</fullName>
    </submittedName>
</protein>
<accession>F3QT81</accession>
<keyword evidence="3" id="KW-1185">Reference proteome</keyword>
<evidence type="ECO:0000259" key="1">
    <source>
        <dbReference type="Pfam" id="PF13439"/>
    </source>
</evidence>
<evidence type="ECO:0000313" key="2">
    <source>
        <dbReference type="EMBL" id="EGG54902.1"/>
    </source>
</evidence>
<dbReference type="GO" id="GO:0016757">
    <property type="term" value="F:glycosyltransferase activity"/>
    <property type="evidence" value="ECO:0007669"/>
    <property type="project" value="UniProtKB-ARBA"/>
</dbReference>
<feature type="domain" description="Glycosyltransferase subfamily 4-like N-terminal" evidence="1">
    <location>
        <begin position="22"/>
        <end position="228"/>
    </location>
</feature>
<sequence length="430" mass="48386">MPPEETNEKRMRVLIINTSENIGGAAIAANRLMEALKNNGVKAKMLVRDKRTDQITVASLPQSPLLKAKFVWERVCIWKANRFKKHNLFQVDLANTGTDITALPEFKEADVIHLHWINQGFLSLKDIRRIIDSGKPIVWTMHDQWPFTGICHYSGECTKYQTECHHCPLLLHGGGTHDLSAKVFRRKRQMLRGAHIIFVACSRWLEGLARQSALLVGQEVASIPNTINANIFHPMEQVKVRLQCNLPIDKKLLLFGSLKATDPRKGIDYLMEACRILKEKHPELAARVGIVVVGNRADQIRALFPFPVYAIDYVSDEKQMARLYNAVDAYVTPSLEDNLPNTIVEALSCGIPCVGFNVGGIPEMIDHRRNGYLAEARNAEDLAEGIHFTLETAPWEELSAHAVHSALAHYGETNVASKYIAIYKRASEKR</sequence>
<dbReference type="EMBL" id="AFBR01000035">
    <property type="protein sequence ID" value="EGG54902.1"/>
    <property type="molecule type" value="Genomic_DNA"/>
</dbReference>
<dbReference type="Pfam" id="PF13439">
    <property type="entry name" value="Glyco_transf_4"/>
    <property type="match status" value="1"/>
</dbReference>
<dbReference type="InterPro" id="IPR028098">
    <property type="entry name" value="Glyco_trans_4-like_N"/>
</dbReference>
<gene>
    <name evidence="2" type="ORF">HMPREF9442_01398</name>
</gene>
<evidence type="ECO:0000313" key="3">
    <source>
        <dbReference type="Proteomes" id="UP000005546"/>
    </source>
</evidence>
<dbReference type="Pfam" id="PF13692">
    <property type="entry name" value="Glyco_trans_1_4"/>
    <property type="match status" value="1"/>
</dbReference>
<proteinExistence type="predicted"/>
<dbReference type="STRING" id="762982.HMPREF9442_01398"/>
<name>F3QT81_9BACT</name>
<dbReference type="PANTHER" id="PTHR12526:SF637">
    <property type="entry name" value="GLYCOSYLTRANSFERASE EPSF-RELATED"/>
    <property type="match status" value="1"/>
</dbReference>
<dbReference type="AlphaFoldDB" id="F3QT81"/>
<dbReference type="Proteomes" id="UP000005546">
    <property type="component" value="Unassembled WGS sequence"/>
</dbReference>
<keyword evidence="2" id="KW-0808">Transferase</keyword>
<organism evidence="2 3">
    <name type="scientific">Paraprevotella xylaniphila YIT 11841</name>
    <dbReference type="NCBI Taxonomy" id="762982"/>
    <lineage>
        <taxon>Bacteria</taxon>
        <taxon>Pseudomonadati</taxon>
        <taxon>Bacteroidota</taxon>
        <taxon>Bacteroidia</taxon>
        <taxon>Bacteroidales</taxon>
        <taxon>Prevotellaceae</taxon>
        <taxon>Paraprevotella</taxon>
    </lineage>
</organism>
<comment type="caution">
    <text evidence="2">The sequence shown here is derived from an EMBL/GenBank/DDBJ whole genome shotgun (WGS) entry which is preliminary data.</text>
</comment>
<reference evidence="2 3" key="1">
    <citation type="submission" date="2011-02" db="EMBL/GenBank/DDBJ databases">
        <authorList>
            <person name="Weinstock G."/>
            <person name="Sodergren E."/>
            <person name="Clifton S."/>
            <person name="Fulton L."/>
            <person name="Fulton B."/>
            <person name="Courtney L."/>
            <person name="Fronick C."/>
            <person name="Harrison M."/>
            <person name="Strong C."/>
            <person name="Farmer C."/>
            <person name="Delahaunty K."/>
            <person name="Markovic C."/>
            <person name="Hall O."/>
            <person name="Minx P."/>
            <person name="Tomlinson C."/>
            <person name="Mitreva M."/>
            <person name="Hou S."/>
            <person name="Chen J."/>
            <person name="Wollam A."/>
            <person name="Pepin K.H."/>
            <person name="Johnson M."/>
            <person name="Bhonagiri V."/>
            <person name="Zhang X."/>
            <person name="Suruliraj S."/>
            <person name="Warren W."/>
            <person name="Chinwalla A."/>
            <person name="Mardis E.R."/>
            <person name="Wilson R.K."/>
        </authorList>
    </citation>
    <scope>NUCLEOTIDE SEQUENCE [LARGE SCALE GENOMIC DNA]</scope>
    <source>
        <strain evidence="2 3">YIT 11841</strain>
    </source>
</reference>
<dbReference type="eggNOG" id="COG0438">
    <property type="taxonomic scope" value="Bacteria"/>
</dbReference>
<dbReference type="CDD" id="cd03825">
    <property type="entry name" value="GT4_WcaC-like"/>
    <property type="match status" value="1"/>
</dbReference>
<dbReference type="SUPFAM" id="SSF53756">
    <property type="entry name" value="UDP-Glycosyltransferase/glycogen phosphorylase"/>
    <property type="match status" value="1"/>
</dbReference>